<organism evidence="1 2">
    <name type="scientific">Mycteria americana</name>
    <name type="common">Wood stork</name>
    <dbReference type="NCBI Taxonomy" id="33587"/>
    <lineage>
        <taxon>Eukaryota</taxon>
        <taxon>Metazoa</taxon>
        <taxon>Chordata</taxon>
        <taxon>Craniata</taxon>
        <taxon>Vertebrata</taxon>
        <taxon>Euteleostomi</taxon>
        <taxon>Archelosauria</taxon>
        <taxon>Archosauria</taxon>
        <taxon>Dinosauria</taxon>
        <taxon>Saurischia</taxon>
        <taxon>Theropoda</taxon>
        <taxon>Coelurosauria</taxon>
        <taxon>Aves</taxon>
        <taxon>Neognathae</taxon>
        <taxon>Neoaves</taxon>
        <taxon>Aequornithes</taxon>
        <taxon>Ciconiiformes</taxon>
        <taxon>Ciconiidae</taxon>
        <taxon>Mycteria</taxon>
    </lineage>
</organism>
<name>A0AAN7NTP8_MYCAM</name>
<evidence type="ECO:0000313" key="1">
    <source>
        <dbReference type="EMBL" id="KAK4830304.1"/>
    </source>
</evidence>
<keyword evidence="2" id="KW-1185">Reference proteome</keyword>
<comment type="caution">
    <text evidence="1">The sequence shown here is derived from an EMBL/GenBank/DDBJ whole genome shotgun (WGS) entry which is preliminary data.</text>
</comment>
<sequence length="123" mass="13778">MGDFNAYKYLKGECKEDGARLFSVVPSGRTRGSGHKLKQRRFPLNIRKHFFTVRVTEHWHRLPRDFVSILGDTQKPSGHGPGQQALGGPSVAGVLDQMNLRGLFQPQPFCVKTENKEENSKGA</sequence>
<dbReference type="AlphaFoldDB" id="A0AAN7NTP8"/>
<dbReference type="EMBL" id="JAUNZN010000001">
    <property type="protein sequence ID" value="KAK4830304.1"/>
    <property type="molecule type" value="Genomic_DNA"/>
</dbReference>
<accession>A0AAN7NTP8</accession>
<protein>
    <submittedName>
        <fullName evidence="1">Uncharacterized protein</fullName>
    </submittedName>
</protein>
<reference evidence="1 2" key="1">
    <citation type="journal article" date="2023" name="J. Hered.">
        <title>Chromosome-level genome of the wood stork (Mycteria americana) provides insight into avian chromosome evolution.</title>
        <authorList>
            <person name="Flamio R. Jr."/>
            <person name="Ramstad K.M."/>
        </authorList>
    </citation>
    <scope>NUCLEOTIDE SEQUENCE [LARGE SCALE GENOMIC DNA]</scope>
    <source>
        <strain evidence="1">JAX WOST 10</strain>
    </source>
</reference>
<dbReference type="Proteomes" id="UP001333110">
    <property type="component" value="Unassembled WGS sequence"/>
</dbReference>
<evidence type="ECO:0000313" key="2">
    <source>
        <dbReference type="Proteomes" id="UP001333110"/>
    </source>
</evidence>
<proteinExistence type="predicted"/>
<gene>
    <name evidence="1" type="ORF">QYF61_009809</name>
</gene>